<dbReference type="EMBL" id="REGN01004903">
    <property type="protein sequence ID" value="RNA15702.1"/>
    <property type="molecule type" value="Genomic_DNA"/>
</dbReference>
<accession>A0A3M7QWI3</accession>
<protein>
    <submittedName>
        <fullName evidence="2">Uncharacterized protein</fullName>
    </submittedName>
</protein>
<evidence type="ECO:0000313" key="3">
    <source>
        <dbReference type="Proteomes" id="UP000276133"/>
    </source>
</evidence>
<comment type="caution">
    <text evidence="2">The sequence shown here is derived from an EMBL/GenBank/DDBJ whole genome shotgun (WGS) entry which is preliminary data.</text>
</comment>
<gene>
    <name evidence="2" type="ORF">BpHYR1_027109</name>
</gene>
<keyword evidence="1" id="KW-0472">Membrane</keyword>
<name>A0A3M7QWI3_BRAPC</name>
<keyword evidence="3" id="KW-1185">Reference proteome</keyword>
<keyword evidence="1" id="KW-1133">Transmembrane helix</keyword>
<keyword evidence="1" id="KW-0812">Transmembrane</keyword>
<sequence>MFERVLTLVFELKWPVGPFVWCCVAAIQSKVKLTSAHLIVAQYEVYDVFDCFNNTLNSPYFTFYFLAFIAFKMFVALSRASLNSWNKKDIQSEFIFTIFKILKPGLGLDLRLVTFRQL</sequence>
<organism evidence="2 3">
    <name type="scientific">Brachionus plicatilis</name>
    <name type="common">Marine rotifer</name>
    <name type="synonym">Brachionus muelleri</name>
    <dbReference type="NCBI Taxonomy" id="10195"/>
    <lineage>
        <taxon>Eukaryota</taxon>
        <taxon>Metazoa</taxon>
        <taxon>Spiralia</taxon>
        <taxon>Gnathifera</taxon>
        <taxon>Rotifera</taxon>
        <taxon>Eurotatoria</taxon>
        <taxon>Monogononta</taxon>
        <taxon>Pseudotrocha</taxon>
        <taxon>Ploima</taxon>
        <taxon>Brachionidae</taxon>
        <taxon>Brachionus</taxon>
    </lineage>
</organism>
<feature type="transmembrane region" description="Helical" evidence="1">
    <location>
        <begin position="63"/>
        <end position="82"/>
    </location>
</feature>
<reference evidence="2 3" key="1">
    <citation type="journal article" date="2018" name="Sci. Rep.">
        <title>Genomic signatures of local adaptation to the degree of environmental predictability in rotifers.</title>
        <authorList>
            <person name="Franch-Gras L."/>
            <person name="Hahn C."/>
            <person name="Garcia-Roger E.M."/>
            <person name="Carmona M.J."/>
            <person name="Serra M."/>
            <person name="Gomez A."/>
        </authorList>
    </citation>
    <scope>NUCLEOTIDE SEQUENCE [LARGE SCALE GENOMIC DNA]</scope>
    <source>
        <strain evidence="2">HYR1</strain>
    </source>
</reference>
<evidence type="ECO:0000256" key="1">
    <source>
        <dbReference type="SAM" id="Phobius"/>
    </source>
</evidence>
<proteinExistence type="predicted"/>
<dbReference type="AlphaFoldDB" id="A0A3M7QWI3"/>
<dbReference type="Proteomes" id="UP000276133">
    <property type="component" value="Unassembled WGS sequence"/>
</dbReference>
<evidence type="ECO:0000313" key="2">
    <source>
        <dbReference type="EMBL" id="RNA15702.1"/>
    </source>
</evidence>